<gene>
    <name evidence="1" type="ORF">DFH08DRAFT_800246</name>
</gene>
<organism evidence="1 2">
    <name type="scientific">Mycena albidolilacea</name>
    <dbReference type="NCBI Taxonomy" id="1033008"/>
    <lineage>
        <taxon>Eukaryota</taxon>
        <taxon>Fungi</taxon>
        <taxon>Dikarya</taxon>
        <taxon>Basidiomycota</taxon>
        <taxon>Agaricomycotina</taxon>
        <taxon>Agaricomycetes</taxon>
        <taxon>Agaricomycetidae</taxon>
        <taxon>Agaricales</taxon>
        <taxon>Marasmiineae</taxon>
        <taxon>Mycenaceae</taxon>
        <taxon>Mycena</taxon>
    </lineage>
</organism>
<dbReference type="Proteomes" id="UP001218218">
    <property type="component" value="Unassembled WGS sequence"/>
</dbReference>
<evidence type="ECO:0000313" key="2">
    <source>
        <dbReference type="Proteomes" id="UP001218218"/>
    </source>
</evidence>
<protein>
    <submittedName>
        <fullName evidence="1">Uncharacterized protein</fullName>
    </submittedName>
</protein>
<dbReference type="EMBL" id="JARIHO010000005">
    <property type="protein sequence ID" value="KAJ7360812.1"/>
    <property type="molecule type" value="Genomic_DNA"/>
</dbReference>
<name>A0AAD7AJJ8_9AGAR</name>
<proteinExistence type="predicted"/>
<keyword evidence="2" id="KW-1185">Reference proteome</keyword>
<sequence length="224" mass="24660">MPTLPSIFSARLTILSFFRLRTAPGSMVHNLGRGVRGGLSANATIFIRALCRPSLAGSITQPTSAWIDRRVPLCPLVICPSWPASLASLTEIAVAHLELSFESQSQTFWPGPGFQPKLAFVIREAQNSELAGQPNPSRLAVVIHGPEFNHTLKFGRQPACRWATFQLLWRISDVLQVLPLSDLTTDLLYTQDCFCTLAWGNAIMRKGDKKTSSTRLRLAVNDCA</sequence>
<evidence type="ECO:0000313" key="1">
    <source>
        <dbReference type="EMBL" id="KAJ7360812.1"/>
    </source>
</evidence>
<accession>A0AAD7AJJ8</accession>
<dbReference type="AlphaFoldDB" id="A0AAD7AJJ8"/>
<comment type="caution">
    <text evidence="1">The sequence shown here is derived from an EMBL/GenBank/DDBJ whole genome shotgun (WGS) entry which is preliminary data.</text>
</comment>
<reference evidence="1" key="1">
    <citation type="submission" date="2023-03" db="EMBL/GenBank/DDBJ databases">
        <title>Massive genome expansion in bonnet fungi (Mycena s.s.) driven by repeated elements and novel gene families across ecological guilds.</title>
        <authorList>
            <consortium name="Lawrence Berkeley National Laboratory"/>
            <person name="Harder C.B."/>
            <person name="Miyauchi S."/>
            <person name="Viragh M."/>
            <person name="Kuo A."/>
            <person name="Thoen E."/>
            <person name="Andreopoulos B."/>
            <person name="Lu D."/>
            <person name="Skrede I."/>
            <person name="Drula E."/>
            <person name="Henrissat B."/>
            <person name="Morin E."/>
            <person name="Kohler A."/>
            <person name="Barry K."/>
            <person name="LaButti K."/>
            <person name="Morin E."/>
            <person name="Salamov A."/>
            <person name="Lipzen A."/>
            <person name="Mereny Z."/>
            <person name="Hegedus B."/>
            <person name="Baldrian P."/>
            <person name="Stursova M."/>
            <person name="Weitz H."/>
            <person name="Taylor A."/>
            <person name="Grigoriev I.V."/>
            <person name="Nagy L.G."/>
            <person name="Martin F."/>
            <person name="Kauserud H."/>
        </authorList>
    </citation>
    <scope>NUCLEOTIDE SEQUENCE</scope>
    <source>
        <strain evidence="1">CBHHK002</strain>
    </source>
</reference>